<keyword evidence="3" id="KW-0411">Iron-sulfur</keyword>
<keyword evidence="6" id="KW-1185">Reference proteome</keyword>
<protein>
    <submittedName>
        <fullName evidence="5">2-hydroxyglutaryl-CoA dehydratase, D-component</fullName>
    </submittedName>
    <submittedName>
        <fullName evidence="4">FldB/FldC dehydratase alpha/beta subunit</fullName>
    </submittedName>
</protein>
<dbReference type="Gene3D" id="3.40.50.11900">
    <property type="match status" value="1"/>
</dbReference>
<dbReference type="EMBL" id="LR746496">
    <property type="protein sequence ID" value="CAA7602012.1"/>
    <property type="molecule type" value="Genomic_DNA"/>
</dbReference>
<dbReference type="Gene3D" id="3.40.50.11890">
    <property type="match status" value="1"/>
</dbReference>
<dbReference type="Pfam" id="PF06050">
    <property type="entry name" value="HGD-D"/>
    <property type="match status" value="1"/>
</dbReference>
<evidence type="ECO:0000256" key="3">
    <source>
        <dbReference type="ARBA" id="ARBA00023014"/>
    </source>
</evidence>
<reference evidence="4" key="2">
    <citation type="submission" date="2020-01" db="EMBL/GenBank/DDBJ databases">
        <authorList>
            <person name="Hornung B."/>
        </authorList>
    </citation>
    <scope>NUCLEOTIDE SEQUENCE</scope>
    <source>
        <strain evidence="4">PacBioINE</strain>
    </source>
</reference>
<dbReference type="PANTHER" id="PTHR30548">
    <property type="entry name" value="2-HYDROXYGLUTARYL-COA DEHYDRATASE, D-COMPONENT-RELATED"/>
    <property type="match status" value="1"/>
</dbReference>
<name>A0A8S0WGM5_9FIRM</name>
<dbReference type="InterPro" id="IPR047678">
    <property type="entry name" value="YjiM-like"/>
</dbReference>
<evidence type="ECO:0000256" key="2">
    <source>
        <dbReference type="ARBA" id="ARBA00005806"/>
    </source>
</evidence>
<sequence>MIKFPGFRGYRCACYPVEPARPSPRNAGFRGCRYARDTVMFLSFTDTDAVLRNRVKSWEDESVDNRELWASLGMDLGKHDEFLAPLPGAYTNLFLERSRRPRAMSYFDAVVGDIHGIRVKELVAAKENGHKVFATFCVYVPEEIIVAAGSACIGLCAGAQYTVPAAEKVLPRNLCPLIKSAMGFKLERICPYFQVADWVIGETTCDGKKKAWEILNDYVPTYVMELPQKKRVQDNAFWEEEVREFAAFVEKETEVKLTKDNLAEGIAKINRKRAALKRLAALRQASPAPIHGLDVLVINQLAFFDDPERFASRVELLCTELEERVAQNEGVAPPEAPRILITGTPQPIPFWKIHALIEQAGGVVVGEETCTGERYYRDLTEPASNKDGMLVNIARRPLNVNCACFTPNAGRVKDILSLADNLRVDGVIDFTLQFCQPYGVESHTVAKELEKREIPHLRLESDFSEEDQGQLKTRIEAFLEMLK</sequence>
<evidence type="ECO:0000313" key="4">
    <source>
        <dbReference type="EMBL" id="CAA7602012.1"/>
    </source>
</evidence>
<evidence type="ECO:0000313" key="6">
    <source>
        <dbReference type="Proteomes" id="UP001071230"/>
    </source>
</evidence>
<dbReference type="PANTHER" id="PTHR30548:SF1">
    <property type="entry name" value="DEHYDRATASE SUBUNIT MJ0007-RELATED"/>
    <property type="match status" value="1"/>
</dbReference>
<dbReference type="AlphaFoldDB" id="A0A8S0WGM5"/>
<reference evidence="5" key="1">
    <citation type="submission" date="2014-11" db="EMBL/GenBank/DDBJ databases">
        <authorList>
            <person name="Hornung B.V."/>
        </authorList>
    </citation>
    <scope>NUCLEOTIDE SEQUENCE</scope>
    <source>
        <strain evidence="5">INE</strain>
    </source>
</reference>
<keyword evidence="3" id="KW-0408">Iron</keyword>
<dbReference type="NCBIfam" id="NF040772">
    <property type="entry name" value="double_cubane"/>
    <property type="match status" value="1"/>
</dbReference>
<keyword evidence="3" id="KW-0479">Metal-binding</keyword>
<dbReference type="GO" id="GO:0016836">
    <property type="term" value="F:hydro-lyase activity"/>
    <property type="evidence" value="ECO:0007669"/>
    <property type="project" value="UniProtKB-ARBA"/>
</dbReference>
<proteinExistence type="inferred from homology"/>
<comment type="cofactor">
    <cofactor evidence="1">
        <name>[4Fe-4S] cluster</name>
        <dbReference type="ChEBI" id="CHEBI:49883"/>
    </cofactor>
</comment>
<gene>
    <name evidence="5" type="ORF">DEACI_2620</name>
    <name evidence="4" type="ORF">DEACI_2683</name>
</gene>
<dbReference type="EMBL" id="CDGJ01000078">
    <property type="protein sequence ID" value="CEJ08145.1"/>
    <property type="molecule type" value="Genomic_DNA"/>
</dbReference>
<dbReference type="InterPro" id="IPR010327">
    <property type="entry name" value="FldB/FldC_alpha/beta"/>
</dbReference>
<dbReference type="Gene3D" id="1.20.1270.370">
    <property type="match status" value="1"/>
</dbReference>
<dbReference type="Proteomes" id="UP001071230">
    <property type="component" value="Unassembled WGS sequence"/>
</dbReference>
<evidence type="ECO:0000256" key="1">
    <source>
        <dbReference type="ARBA" id="ARBA00001966"/>
    </source>
</evidence>
<organism evidence="4">
    <name type="scientific">Acididesulfobacillus acetoxydans</name>
    <dbReference type="NCBI Taxonomy" id="1561005"/>
    <lineage>
        <taxon>Bacteria</taxon>
        <taxon>Bacillati</taxon>
        <taxon>Bacillota</taxon>
        <taxon>Clostridia</taxon>
        <taxon>Eubacteriales</taxon>
        <taxon>Peptococcaceae</taxon>
        <taxon>Acididesulfobacillus</taxon>
    </lineage>
</organism>
<comment type="similarity">
    <text evidence="2">Belongs to the FldB/FldC dehydratase alpha/beta subunit family.</text>
</comment>
<dbReference type="Proteomes" id="UP000836597">
    <property type="component" value="Chromosome"/>
</dbReference>
<accession>A0A8S0WGM5</accession>
<evidence type="ECO:0000313" key="5">
    <source>
        <dbReference type="EMBL" id="CEJ08145.1"/>
    </source>
</evidence>
<dbReference type="GO" id="GO:0051536">
    <property type="term" value="F:iron-sulfur cluster binding"/>
    <property type="evidence" value="ECO:0007669"/>
    <property type="project" value="UniProtKB-KW"/>
</dbReference>
<dbReference type="KEGG" id="aacx:DEACI_2683"/>